<reference evidence="2" key="1">
    <citation type="journal article" date="2019" name="Int. J. Syst. Evol. Microbiol.">
        <title>The Global Catalogue of Microorganisms (GCM) 10K type strain sequencing project: providing services to taxonomists for standard genome sequencing and annotation.</title>
        <authorList>
            <consortium name="The Broad Institute Genomics Platform"/>
            <consortium name="The Broad Institute Genome Sequencing Center for Infectious Disease"/>
            <person name="Wu L."/>
            <person name="Ma J."/>
        </authorList>
    </citation>
    <scope>NUCLEOTIDE SEQUENCE [LARGE SCALE GENOMIC DNA]</scope>
    <source>
        <strain evidence="2">JCM 12165</strain>
    </source>
</reference>
<dbReference type="PANTHER" id="PTHR40053:SF1">
    <property type="entry name" value="SPORULATION-CONTROL PROTEIN SPO0M"/>
    <property type="match status" value="1"/>
</dbReference>
<evidence type="ECO:0000313" key="1">
    <source>
        <dbReference type="EMBL" id="MFD1531303.1"/>
    </source>
</evidence>
<dbReference type="PANTHER" id="PTHR40053">
    <property type="entry name" value="SPORULATION-CONTROL PROTEIN SPO0M"/>
    <property type="match status" value="1"/>
</dbReference>
<organism evidence="1 2">
    <name type="scientific">Pseudonocardia aurantiaca</name>
    <dbReference type="NCBI Taxonomy" id="75290"/>
    <lineage>
        <taxon>Bacteria</taxon>
        <taxon>Bacillati</taxon>
        <taxon>Actinomycetota</taxon>
        <taxon>Actinomycetes</taxon>
        <taxon>Pseudonocardiales</taxon>
        <taxon>Pseudonocardiaceae</taxon>
        <taxon>Pseudonocardia</taxon>
    </lineage>
</organism>
<name>A0ABW4FL24_9PSEU</name>
<protein>
    <submittedName>
        <fullName evidence="1">Sporulation protein</fullName>
    </submittedName>
</protein>
<dbReference type="Pfam" id="PF07070">
    <property type="entry name" value="Spo0M"/>
    <property type="match status" value="1"/>
</dbReference>
<accession>A0ABW4FL24</accession>
<keyword evidence="2" id="KW-1185">Reference proteome</keyword>
<proteinExistence type="predicted"/>
<dbReference type="InterPro" id="IPR009776">
    <property type="entry name" value="Spore_0_M"/>
</dbReference>
<dbReference type="EMBL" id="JBHUCP010000010">
    <property type="protein sequence ID" value="MFD1531303.1"/>
    <property type="molecule type" value="Genomic_DNA"/>
</dbReference>
<gene>
    <name evidence="1" type="ORF">ACFSCY_17845</name>
</gene>
<dbReference type="Proteomes" id="UP001597145">
    <property type="component" value="Unassembled WGS sequence"/>
</dbReference>
<evidence type="ECO:0000313" key="2">
    <source>
        <dbReference type="Proteomes" id="UP001597145"/>
    </source>
</evidence>
<dbReference type="RefSeq" id="WP_343973452.1">
    <property type="nucleotide sequence ID" value="NZ_BAAAJG010000004.1"/>
</dbReference>
<sequence length="309" mass="33054">MVFKKLLGALGVGGPSVDTVLSTSAARPGALLTGRVDVVGGTQAVDIEHITLSLVTRVEVESGDHEHDRSVEFYRAQVARSMTLPEGQQQSIPFSLHVPWETPITDVYGRHLRGMTVGVRTELAIARAVDKGDLDPLQVHPLPAQEAVLDAMGRLGFRFRSADLERGHIRGSRQTLPFFQEIEFDAAPQYAHACSQVELTFVTDPHVVGVVLEVDKRGGLFSGGHDVYHSFQVPHAGGDGTDWAQVIDAWFQRDVLSYGRGHGGAHGYGHHGHHGSGMGGIVAGIGAGLVGGYVAGEIMDEAFEGDEEG</sequence>
<comment type="caution">
    <text evidence="1">The sequence shown here is derived from an EMBL/GenBank/DDBJ whole genome shotgun (WGS) entry which is preliminary data.</text>
</comment>